<organism evidence="2 3">
    <name type="scientific">Ciona savignyi</name>
    <name type="common">Pacific transparent sea squirt</name>
    <dbReference type="NCBI Taxonomy" id="51511"/>
    <lineage>
        <taxon>Eukaryota</taxon>
        <taxon>Metazoa</taxon>
        <taxon>Chordata</taxon>
        <taxon>Tunicata</taxon>
        <taxon>Ascidiacea</taxon>
        <taxon>Phlebobranchia</taxon>
        <taxon>Cionidae</taxon>
        <taxon>Ciona</taxon>
    </lineage>
</organism>
<dbReference type="HOGENOM" id="CLU_2489021_0_0_1"/>
<protein>
    <submittedName>
        <fullName evidence="2">Uncharacterized protein</fullName>
    </submittedName>
</protein>
<dbReference type="InParanoid" id="H2YIU4"/>
<evidence type="ECO:0000313" key="3">
    <source>
        <dbReference type="Proteomes" id="UP000007875"/>
    </source>
</evidence>
<keyword evidence="3" id="KW-1185">Reference proteome</keyword>
<proteinExistence type="predicted"/>
<dbReference type="AlphaFoldDB" id="H2YIU4"/>
<name>H2YIU4_CIOSA</name>
<feature type="region of interest" description="Disordered" evidence="1">
    <location>
        <begin position="1"/>
        <end position="26"/>
    </location>
</feature>
<dbReference type="GeneTree" id="ENSGT00530000066493"/>
<dbReference type="Ensembl" id="ENSCSAVT00000005314.1">
    <property type="protein sequence ID" value="ENSCSAVP00000005243.1"/>
    <property type="gene ID" value="ENSCSAVG00000003123.1"/>
</dbReference>
<sequence>MTGAGETVNIQVAEQSKEQPDLGGNNIRKMEDQQFRCGNRTVSASIEVPKPCRMRKTSEEPTMTELMAAMVLSNLSTSPVFHIRPNK</sequence>
<reference evidence="3" key="1">
    <citation type="submission" date="2003-08" db="EMBL/GenBank/DDBJ databases">
        <authorList>
            <person name="Birren B."/>
            <person name="Nusbaum C."/>
            <person name="Abebe A."/>
            <person name="Abouelleil A."/>
            <person name="Adekoya E."/>
            <person name="Ait-zahra M."/>
            <person name="Allen N."/>
            <person name="Allen T."/>
            <person name="An P."/>
            <person name="Anderson M."/>
            <person name="Anderson S."/>
            <person name="Arachchi H."/>
            <person name="Armbruster J."/>
            <person name="Bachantsang P."/>
            <person name="Baldwin J."/>
            <person name="Barry A."/>
            <person name="Bayul T."/>
            <person name="Blitshsteyn B."/>
            <person name="Bloom T."/>
            <person name="Blye J."/>
            <person name="Boguslavskiy L."/>
            <person name="Borowsky M."/>
            <person name="Boukhgalter B."/>
            <person name="Brunache A."/>
            <person name="Butler J."/>
            <person name="Calixte N."/>
            <person name="Calvo S."/>
            <person name="Camarata J."/>
            <person name="Campo K."/>
            <person name="Chang J."/>
            <person name="Cheshatsang Y."/>
            <person name="Citroen M."/>
            <person name="Collymore A."/>
            <person name="Considine T."/>
            <person name="Cook A."/>
            <person name="Cooke P."/>
            <person name="Corum B."/>
            <person name="Cuomo C."/>
            <person name="David R."/>
            <person name="Dawoe T."/>
            <person name="Degray S."/>
            <person name="Dodge S."/>
            <person name="Dooley K."/>
            <person name="Dorje P."/>
            <person name="Dorjee K."/>
            <person name="Dorris L."/>
            <person name="Duffey N."/>
            <person name="Dupes A."/>
            <person name="Elkins T."/>
            <person name="Engels R."/>
            <person name="Erickson J."/>
            <person name="Farina A."/>
            <person name="Faro S."/>
            <person name="Ferreira P."/>
            <person name="Fischer H."/>
            <person name="Fitzgerald M."/>
            <person name="Foley K."/>
            <person name="Gage D."/>
            <person name="Galagan J."/>
            <person name="Gearin G."/>
            <person name="Gnerre S."/>
            <person name="Gnirke A."/>
            <person name="Goyette A."/>
            <person name="Graham J."/>
            <person name="Grandbois E."/>
            <person name="Gyaltsen K."/>
            <person name="Hafez N."/>
            <person name="Hagopian D."/>
            <person name="Hagos B."/>
            <person name="Hall J."/>
            <person name="Hatcher B."/>
            <person name="Heller A."/>
            <person name="Higgins H."/>
            <person name="Honan T."/>
            <person name="Horn A."/>
            <person name="Houde N."/>
            <person name="Hughes L."/>
            <person name="Hulme W."/>
            <person name="Husby E."/>
            <person name="Iliev I."/>
            <person name="Jaffe D."/>
            <person name="Jones C."/>
            <person name="Kamal M."/>
            <person name="Kamat A."/>
            <person name="Kamvysselis M."/>
            <person name="Karlsson E."/>
            <person name="Kells C."/>
            <person name="Kieu A."/>
            <person name="Kisner P."/>
            <person name="Kodira C."/>
            <person name="Kulbokas E."/>
            <person name="Labutti K."/>
            <person name="Lama D."/>
            <person name="Landers T."/>
            <person name="Leger J."/>
            <person name="Levine S."/>
            <person name="Lewis D."/>
            <person name="Lewis T."/>
            <person name="Lindblad-toh K."/>
            <person name="Liu X."/>
            <person name="Lokyitsang T."/>
            <person name="Lokyitsang Y."/>
            <person name="Lucien O."/>
            <person name="Lui A."/>
            <person name="Ma L.J."/>
            <person name="Mabbitt R."/>
            <person name="Macdonald J."/>
            <person name="Maclean C."/>
            <person name="Major J."/>
            <person name="Manning J."/>
            <person name="Marabella R."/>
            <person name="Maru K."/>
            <person name="Matthews C."/>
            <person name="Mauceli E."/>
            <person name="Mccarthy M."/>
            <person name="Mcdonough S."/>
            <person name="Mcghee T."/>
            <person name="Meldrim J."/>
            <person name="Meneus L."/>
            <person name="Mesirov J."/>
            <person name="Mihalev A."/>
            <person name="Mihova T."/>
            <person name="Mikkelsen T."/>
            <person name="Mlenga V."/>
            <person name="Moru K."/>
            <person name="Mozes J."/>
            <person name="Mulrain L."/>
            <person name="Munson G."/>
            <person name="Naylor J."/>
            <person name="Newes C."/>
            <person name="Nguyen C."/>
            <person name="Nguyen N."/>
            <person name="Nguyen T."/>
            <person name="Nicol R."/>
            <person name="Nielsen C."/>
            <person name="Nizzari M."/>
            <person name="Norbu C."/>
            <person name="Norbu N."/>
            <person name="O'donnell P."/>
            <person name="Okoawo O."/>
            <person name="O'leary S."/>
            <person name="Omotosho B."/>
            <person name="O'neill K."/>
            <person name="Osman S."/>
            <person name="Parker S."/>
            <person name="Perrin D."/>
            <person name="Phunkhang P."/>
            <person name="Piqani B."/>
            <person name="Purcell S."/>
            <person name="Rachupka T."/>
            <person name="Ramasamy U."/>
            <person name="Rameau R."/>
            <person name="Ray V."/>
            <person name="Raymond C."/>
            <person name="Retta R."/>
            <person name="Richardson S."/>
            <person name="Rise C."/>
            <person name="Rodriguez J."/>
            <person name="Rogers J."/>
            <person name="Rogov P."/>
            <person name="Rutman M."/>
            <person name="Schupbach R."/>
            <person name="Seaman C."/>
            <person name="Settipalli S."/>
            <person name="Sharpe T."/>
            <person name="Sheridan J."/>
            <person name="Sherpa N."/>
            <person name="Shi J."/>
            <person name="Smirnov S."/>
            <person name="Smith C."/>
            <person name="Sougnez C."/>
            <person name="Spencer B."/>
            <person name="Stalker J."/>
            <person name="Stange-thomann N."/>
            <person name="Stavropoulos S."/>
            <person name="Stetson K."/>
            <person name="Stone C."/>
            <person name="Stone S."/>
            <person name="Stubbs M."/>
            <person name="Talamas J."/>
            <person name="Tchuinga P."/>
            <person name="Tenzing P."/>
            <person name="Tesfaye S."/>
            <person name="Theodore J."/>
            <person name="Thoulutsang Y."/>
            <person name="Topham K."/>
            <person name="Towey S."/>
            <person name="Tsamla T."/>
            <person name="Tsomo N."/>
            <person name="Vallee D."/>
            <person name="Vassiliev H."/>
            <person name="Venkataraman V."/>
            <person name="Vinson J."/>
            <person name="Vo A."/>
            <person name="Wade C."/>
            <person name="Wang S."/>
            <person name="Wangchuk T."/>
            <person name="Wangdi T."/>
            <person name="Whittaker C."/>
            <person name="Wilkinson J."/>
            <person name="Wu Y."/>
            <person name="Wyman D."/>
            <person name="Yadav S."/>
            <person name="Yang S."/>
            <person name="Yang X."/>
            <person name="Yeager S."/>
            <person name="Yee E."/>
            <person name="Young G."/>
            <person name="Zainoun J."/>
            <person name="Zembeck L."/>
            <person name="Zimmer A."/>
            <person name="Zody M."/>
            <person name="Lander E."/>
        </authorList>
    </citation>
    <scope>NUCLEOTIDE SEQUENCE [LARGE SCALE GENOMIC DNA]</scope>
</reference>
<dbReference type="Proteomes" id="UP000007875">
    <property type="component" value="Unassembled WGS sequence"/>
</dbReference>
<evidence type="ECO:0000313" key="2">
    <source>
        <dbReference type="Ensembl" id="ENSCSAVP00000005243.1"/>
    </source>
</evidence>
<accession>H2YIU4</accession>
<reference evidence="2" key="2">
    <citation type="submission" date="2025-08" db="UniProtKB">
        <authorList>
            <consortium name="Ensembl"/>
        </authorList>
    </citation>
    <scope>IDENTIFICATION</scope>
</reference>
<evidence type="ECO:0000256" key="1">
    <source>
        <dbReference type="SAM" id="MobiDB-lite"/>
    </source>
</evidence>
<reference evidence="2" key="3">
    <citation type="submission" date="2025-09" db="UniProtKB">
        <authorList>
            <consortium name="Ensembl"/>
        </authorList>
    </citation>
    <scope>IDENTIFICATION</scope>
</reference>